<protein>
    <submittedName>
        <fullName evidence="1">Uncharacterized protein</fullName>
    </submittedName>
</protein>
<organism evidence="1 2">
    <name type="scientific">Photobacterium iliopiscarium</name>
    <dbReference type="NCBI Taxonomy" id="56192"/>
    <lineage>
        <taxon>Bacteria</taxon>
        <taxon>Pseudomonadati</taxon>
        <taxon>Pseudomonadota</taxon>
        <taxon>Gammaproteobacteria</taxon>
        <taxon>Vibrionales</taxon>
        <taxon>Vibrionaceae</taxon>
        <taxon>Photobacterium</taxon>
    </lineage>
</organism>
<dbReference type="Proteomes" id="UP000241190">
    <property type="component" value="Unassembled WGS sequence"/>
</dbReference>
<keyword evidence="2" id="KW-1185">Reference proteome</keyword>
<evidence type="ECO:0000313" key="2">
    <source>
        <dbReference type="Proteomes" id="UP000241190"/>
    </source>
</evidence>
<sequence>MSLFTPVSDKLVMLSHLNSTPIDTSAIKSFCFSEYPLIKIDIYEDNTWGIHAPEIHLNCLNEDVLEPVFQWGDTTLLYSTDGHVHVSAKVINLGCGGEALLSLRSDFIGGANE</sequence>
<evidence type="ECO:0000313" key="1">
    <source>
        <dbReference type="EMBL" id="PSW89081.1"/>
    </source>
</evidence>
<name>A0ABX5GM10_9GAMM</name>
<dbReference type="EMBL" id="PYOP01000070">
    <property type="protein sequence ID" value="PSW89081.1"/>
    <property type="molecule type" value="Genomic_DNA"/>
</dbReference>
<comment type="caution">
    <text evidence="1">The sequence shown here is derived from an EMBL/GenBank/DDBJ whole genome shotgun (WGS) entry which is preliminary data.</text>
</comment>
<reference evidence="1 2" key="1">
    <citation type="submission" date="2018-03" db="EMBL/GenBank/DDBJ databases">
        <title>Whole genome sequencing of Histamine producing bacteria.</title>
        <authorList>
            <person name="Butler K."/>
        </authorList>
    </citation>
    <scope>NUCLEOTIDE SEQUENCE [LARGE SCALE GENOMIC DNA]</scope>
    <source>
        <strain evidence="1 2">ATCC 51761</strain>
    </source>
</reference>
<dbReference type="RefSeq" id="WP_045038965.1">
    <property type="nucleotide sequence ID" value="NZ_JZSR01000082.1"/>
</dbReference>
<gene>
    <name evidence="1" type="ORF">C9J52_20220</name>
</gene>
<accession>A0ABX5GM10</accession>
<proteinExistence type="predicted"/>